<evidence type="ECO:0000259" key="9">
    <source>
        <dbReference type="Pfam" id="PF02397"/>
    </source>
</evidence>
<keyword evidence="3" id="KW-0808">Transferase</keyword>
<keyword evidence="6 8" id="KW-0472">Membrane</keyword>
<proteinExistence type="inferred from homology"/>
<dbReference type="NCBIfam" id="TIGR03025">
    <property type="entry name" value="EPS_sugtrans"/>
    <property type="match status" value="1"/>
</dbReference>
<evidence type="ECO:0000256" key="3">
    <source>
        <dbReference type="ARBA" id="ARBA00022679"/>
    </source>
</evidence>
<feature type="transmembrane region" description="Helical" evidence="8">
    <location>
        <begin position="285"/>
        <end position="306"/>
    </location>
</feature>
<evidence type="ECO:0000256" key="2">
    <source>
        <dbReference type="ARBA" id="ARBA00006464"/>
    </source>
</evidence>
<dbReference type="EMBL" id="JANTHZ010000007">
    <property type="protein sequence ID" value="MCS0496687.1"/>
    <property type="molecule type" value="Genomic_DNA"/>
</dbReference>
<dbReference type="Pfam" id="PF02397">
    <property type="entry name" value="Bac_transf"/>
    <property type="match status" value="1"/>
</dbReference>
<evidence type="ECO:0000256" key="5">
    <source>
        <dbReference type="ARBA" id="ARBA00022989"/>
    </source>
</evidence>
<feature type="transmembrane region" description="Helical" evidence="8">
    <location>
        <begin position="34"/>
        <end position="57"/>
    </location>
</feature>
<dbReference type="RefSeq" id="WP_258733840.1">
    <property type="nucleotide sequence ID" value="NZ_JANTHZ010000007.1"/>
</dbReference>
<feature type="transmembrane region" description="Helical" evidence="8">
    <location>
        <begin position="69"/>
        <end position="89"/>
    </location>
</feature>
<evidence type="ECO:0000313" key="11">
    <source>
        <dbReference type="Proteomes" id="UP001151088"/>
    </source>
</evidence>
<gene>
    <name evidence="10" type="ORF">NVS89_16420</name>
</gene>
<dbReference type="InterPro" id="IPR017475">
    <property type="entry name" value="EPS_sugar_tfrase"/>
</dbReference>
<keyword evidence="5 8" id="KW-1133">Transmembrane helix</keyword>
<protein>
    <submittedName>
        <fullName evidence="10">Exopolysaccharide biosynthesis polyprenyl glycosylphosphotransferase</fullName>
    </submittedName>
</protein>
<feature type="transmembrane region" description="Helical" evidence="8">
    <location>
        <begin position="101"/>
        <end position="122"/>
    </location>
</feature>
<dbReference type="GO" id="GO:0016020">
    <property type="term" value="C:membrane"/>
    <property type="evidence" value="ECO:0007669"/>
    <property type="project" value="UniProtKB-SubCell"/>
</dbReference>
<name>A0A9X2T358_9HYPH</name>
<comment type="similarity">
    <text evidence="2">Belongs to the bacterial sugar transferase family.</text>
</comment>
<dbReference type="GO" id="GO:0000271">
    <property type="term" value="P:polysaccharide biosynthetic process"/>
    <property type="evidence" value="ECO:0007669"/>
    <property type="project" value="UniProtKB-KW"/>
</dbReference>
<comment type="subcellular location">
    <subcellularLocation>
        <location evidence="1">Membrane</location>
        <topology evidence="1">Multi-pass membrane protein</topology>
    </subcellularLocation>
</comment>
<organism evidence="10 11">
    <name type="scientific">Ancylobacter mangrovi</name>
    <dbReference type="NCBI Taxonomy" id="2972472"/>
    <lineage>
        <taxon>Bacteria</taxon>
        <taxon>Pseudomonadati</taxon>
        <taxon>Pseudomonadota</taxon>
        <taxon>Alphaproteobacteria</taxon>
        <taxon>Hyphomicrobiales</taxon>
        <taxon>Xanthobacteraceae</taxon>
        <taxon>Ancylobacter</taxon>
    </lineage>
</organism>
<evidence type="ECO:0000256" key="6">
    <source>
        <dbReference type="ARBA" id="ARBA00023136"/>
    </source>
</evidence>
<keyword evidence="4 8" id="KW-0812">Transmembrane</keyword>
<feature type="domain" description="Bacterial sugar transferase" evidence="9">
    <location>
        <begin position="280"/>
        <end position="468"/>
    </location>
</feature>
<keyword evidence="11" id="KW-1185">Reference proteome</keyword>
<dbReference type="PANTHER" id="PTHR30576">
    <property type="entry name" value="COLANIC BIOSYNTHESIS UDP-GLUCOSE LIPID CARRIER TRANSFERASE"/>
    <property type="match status" value="1"/>
</dbReference>
<dbReference type="Proteomes" id="UP001151088">
    <property type="component" value="Unassembled WGS sequence"/>
</dbReference>
<evidence type="ECO:0000256" key="1">
    <source>
        <dbReference type="ARBA" id="ARBA00004141"/>
    </source>
</evidence>
<dbReference type="InterPro" id="IPR003362">
    <property type="entry name" value="Bact_transf"/>
</dbReference>
<comment type="caution">
    <text evidence="10">The sequence shown here is derived from an EMBL/GenBank/DDBJ whole genome shotgun (WGS) entry which is preliminary data.</text>
</comment>
<dbReference type="GO" id="GO:0016780">
    <property type="term" value="F:phosphotransferase activity, for other substituted phosphate groups"/>
    <property type="evidence" value="ECO:0007669"/>
    <property type="project" value="TreeGrafter"/>
</dbReference>
<accession>A0A9X2T358</accession>
<keyword evidence="7" id="KW-0270">Exopolysaccharide synthesis</keyword>
<feature type="transmembrane region" description="Helical" evidence="8">
    <location>
        <begin position="134"/>
        <end position="155"/>
    </location>
</feature>
<evidence type="ECO:0000256" key="8">
    <source>
        <dbReference type="SAM" id="Phobius"/>
    </source>
</evidence>
<dbReference type="AlphaFoldDB" id="A0A9X2T358"/>
<evidence type="ECO:0000256" key="7">
    <source>
        <dbReference type="ARBA" id="ARBA00023169"/>
    </source>
</evidence>
<dbReference type="PANTHER" id="PTHR30576:SF0">
    <property type="entry name" value="UNDECAPRENYL-PHOSPHATE N-ACETYLGALACTOSAMINYL 1-PHOSPHATE TRANSFERASE-RELATED"/>
    <property type="match status" value="1"/>
</dbReference>
<sequence>MSELSVFDVPDRKQAAGRLANVARLERYRHVIRCGLMVGAAAVDLAAIGGAGVLSAFLRFSDVSAGSWVQSLVLLSPSYLVMALALRAYSIAVLGSLGRSVLTSFLAIVGSSAITFSIAFGLKVGEELSRLQTGMTIVLAMFLIAAFRLVGVRLIRRTLSSIVEPRIVVLTDGEGLERRAGHRMTFLVDVHRAGIVPELADPRFFDRLGHAVRDADRVVLAFSDSGERLAWTEAMRQTGVDAEVVADLGEVRPIALSRWEDHTTLVVSRGPLNLGERLLKRMFDLLVASGMLLVAGPVIAVCAVLVKLDSPGPALFVQDRTGRNNRTYRCFKLRTMRTDLTDKHGGISASRGDSRITRIGGFLRRTSLDELPQLFNVLLGDMSLVGPRPHALGSRAEGALFWELVPEYWSRHAMKPGVTGLAQVRGLRGATHSREDIERRVAADLEYINDWSLWLDIKILVMTVRVAVHSNAY</sequence>
<evidence type="ECO:0000256" key="4">
    <source>
        <dbReference type="ARBA" id="ARBA00022692"/>
    </source>
</evidence>
<evidence type="ECO:0000313" key="10">
    <source>
        <dbReference type="EMBL" id="MCS0496687.1"/>
    </source>
</evidence>
<reference evidence="10" key="1">
    <citation type="submission" date="2022-08" db="EMBL/GenBank/DDBJ databases">
        <authorList>
            <person name="Li F."/>
        </authorList>
    </citation>
    <scope>NUCLEOTIDE SEQUENCE</scope>
    <source>
        <strain evidence="10">MQZ15Z-1</strain>
    </source>
</reference>